<dbReference type="AlphaFoldDB" id="A0A0S4QHV7"/>
<dbReference type="Gene3D" id="3.40.50.720">
    <property type="entry name" value="NAD(P)-binding Rossmann-like Domain"/>
    <property type="match status" value="1"/>
</dbReference>
<dbReference type="PANTHER" id="PTHR42760:SF40">
    <property type="entry name" value="3-OXOACYL-[ACYL-CARRIER-PROTEIN] REDUCTASE, CHLOROPLASTIC"/>
    <property type="match status" value="1"/>
</dbReference>
<evidence type="ECO:0000313" key="4">
    <source>
        <dbReference type="EMBL" id="CUU55179.1"/>
    </source>
</evidence>
<dbReference type="GO" id="GO:0016616">
    <property type="term" value="F:oxidoreductase activity, acting on the CH-OH group of donors, NAD or NADP as acceptor"/>
    <property type="evidence" value="ECO:0007669"/>
    <property type="project" value="TreeGrafter"/>
</dbReference>
<dbReference type="SUPFAM" id="SSF51735">
    <property type="entry name" value="NAD(P)-binding Rossmann-fold domains"/>
    <property type="match status" value="1"/>
</dbReference>
<dbReference type="CDD" id="cd05233">
    <property type="entry name" value="SDR_c"/>
    <property type="match status" value="1"/>
</dbReference>
<evidence type="ECO:0000256" key="3">
    <source>
        <dbReference type="RuleBase" id="RU000363"/>
    </source>
</evidence>
<evidence type="ECO:0000256" key="1">
    <source>
        <dbReference type="ARBA" id="ARBA00006484"/>
    </source>
</evidence>
<name>A0A0S4QHV7_9ACTN</name>
<accession>A0A0S4QHV7</accession>
<organism evidence="4 5">
    <name type="scientific">Parafrankia irregularis</name>
    <dbReference type="NCBI Taxonomy" id="795642"/>
    <lineage>
        <taxon>Bacteria</taxon>
        <taxon>Bacillati</taxon>
        <taxon>Actinomycetota</taxon>
        <taxon>Actinomycetes</taxon>
        <taxon>Frankiales</taxon>
        <taxon>Frankiaceae</taxon>
        <taxon>Parafrankia</taxon>
    </lineage>
</organism>
<dbReference type="Proteomes" id="UP000198802">
    <property type="component" value="Unassembled WGS sequence"/>
</dbReference>
<proteinExistence type="inferred from homology"/>
<evidence type="ECO:0000256" key="2">
    <source>
        <dbReference type="ARBA" id="ARBA00023002"/>
    </source>
</evidence>
<comment type="similarity">
    <text evidence="1 3">Belongs to the short-chain dehydrogenases/reductases (SDR) family.</text>
</comment>
<dbReference type="EMBL" id="FAOZ01000004">
    <property type="protein sequence ID" value="CUU55179.1"/>
    <property type="molecule type" value="Genomic_DNA"/>
</dbReference>
<gene>
    <name evidence="4" type="ORF">Ga0074812_104260</name>
</gene>
<dbReference type="PRINTS" id="PR00080">
    <property type="entry name" value="SDRFAMILY"/>
</dbReference>
<dbReference type="FunFam" id="3.40.50.720:FF:000084">
    <property type="entry name" value="Short-chain dehydrogenase reductase"/>
    <property type="match status" value="1"/>
</dbReference>
<dbReference type="Pfam" id="PF00106">
    <property type="entry name" value="adh_short"/>
    <property type="match status" value="1"/>
</dbReference>
<reference evidence="5" key="1">
    <citation type="submission" date="2015-11" db="EMBL/GenBank/DDBJ databases">
        <authorList>
            <person name="Varghese N."/>
        </authorList>
    </citation>
    <scope>NUCLEOTIDE SEQUENCE [LARGE SCALE GENOMIC DNA]</scope>
    <source>
        <strain evidence="5">DSM 45899</strain>
    </source>
</reference>
<keyword evidence="5" id="KW-1185">Reference proteome</keyword>
<dbReference type="InterPro" id="IPR002347">
    <property type="entry name" value="SDR_fam"/>
</dbReference>
<dbReference type="GO" id="GO:0030497">
    <property type="term" value="P:fatty acid elongation"/>
    <property type="evidence" value="ECO:0007669"/>
    <property type="project" value="TreeGrafter"/>
</dbReference>
<keyword evidence="2" id="KW-0560">Oxidoreductase</keyword>
<sequence length="271" mass="28267">METGLGGRTVVVTGGNANIGRAVALAFAAESCNVVIVGRDEKQGRQVCEDLASQGARGVLWQAADVTDRAQVAAMAAAVHARFGPVDVLVNNVGGNVGMDAFADSDPDTWERDIALNLTSTLNCTHALLPRMIEQGRGRIINIGSTSGIVGDPLLAVYSAMKGAVHTFTKVLAKEVGRHGITVNAVAPYGTVPQDFQKEVSAGSRWHPQGVFARLAATRAEEFHSIGRRTVLTRQTAYPAEIAAAAVYLASDGAAFVTGQVLCVDGGTQIA</sequence>
<evidence type="ECO:0000313" key="5">
    <source>
        <dbReference type="Proteomes" id="UP000198802"/>
    </source>
</evidence>
<dbReference type="PRINTS" id="PR00081">
    <property type="entry name" value="GDHRDH"/>
</dbReference>
<dbReference type="RefSeq" id="WP_091273372.1">
    <property type="nucleotide sequence ID" value="NZ_FAOZ01000004.1"/>
</dbReference>
<protein>
    <submittedName>
        <fullName evidence="4">2-hydroxycyclohexanecarboxyl-CoA dehydrogenase</fullName>
    </submittedName>
</protein>
<dbReference type="InterPro" id="IPR036291">
    <property type="entry name" value="NAD(P)-bd_dom_sf"/>
</dbReference>
<dbReference type="PANTHER" id="PTHR42760">
    <property type="entry name" value="SHORT-CHAIN DEHYDROGENASES/REDUCTASES FAMILY MEMBER"/>
    <property type="match status" value="1"/>
</dbReference>